<dbReference type="FunFam" id="3.20.20.100:FF:000004">
    <property type="entry name" value="Oxidoreductase, aldo/keto reductase"/>
    <property type="match status" value="1"/>
</dbReference>
<dbReference type="EMBL" id="CP043420">
    <property type="protein sequence ID" value="QEL12518.1"/>
    <property type="molecule type" value="Genomic_DNA"/>
</dbReference>
<name>A0A1S1NWZ8_9GAMM</name>
<dbReference type="Proteomes" id="UP000322553">
    <property type="component" value="Chromosome"/>
</dbReference>
<dbReference type="KEGG" id="kuy:FY550_16140"/>
<dbReference type="InterPro" id="IPR050523">
    <property type="entry name" value="AKR_Detox_Biosynth"/>
</dbReference>
<evidence type="ECO:0000313" key="3">
    <source>
        <dbReference type="Proteomes" id="UP000322553"/>
    </source>
</evidence>
<dbReference type="GO" id="GO:0005829">
    <property type="term" value="C:cytosol"/>
    <property type="evidence" value="ECO:0007669"/>
    <property type="project" value="UniProtKB-ARBA"/>
</dbReference>
<dbReference type="AlphaFoldDB" id="A0A1S1NWZ8"/>
<dbReference type="InterPro" id="IPR023210">
    <property type="entry name" value="NADP_OxRdtase_dom"/>
</dbReference>
<dbReference type="InterPro" id="IPR036812">
    <property type="entry name" value="NAD(P)_OxRdtase_dom_sf"/>
</dbReference>
<evidence type="ECO:0000256" key="1">
    <source>
        <dbReference type="ARBA" id="ARBA00023002"/>
    </source>
</evidence>
<dbReference type="PRINTS" id="PR00069">
    <property type="entry name" value="ALDKETRDTASE"/>
</dbReference>
<sequence length="353" mass="39416">MEYRNLGNSGLRVSTMTLGTMTFGGSGRMASLGDTDVAGARRQIDMCIDRGVNFFDTANMYSAGASEEILGEAIKDKRDDLLLATKVRFPMGEGPNEDGLSRQHILTQCDASLRRLQTDRIDLYQLHQWDGLTPLEETLQTMDQLVRDGKVRYYGISNFSGWHLMKVMQTCERHGFIKPVSQQIHYTPQAREAEYELMPAASDQGLGTMIWSPLAGGLLSGKYRRGQTNPDGTRFSQGWTEPPIRDEAQLYNVIDKLVEVGESHGVSAAQVTLAWLLSRQGVTTTVIGARKDHQLEDNLAGAELTLSQHEIEAIETASRPPLIYPYWHQLKTAAKRFGPTDRILHQPYLDASE</sequence>
<dbReference type="Gene3D" id="3.20.20.100">
    <property type="entry name" value="NADP-dependent oxidoreductase domain"/>
    <property type="match status" value="1"/>
</dbReference>
<reference evidence="2 3" key="1">
    <citation type="submission" date="2019-08" db="EMBL/GenBank/DDBJ databases">
        <title>Complete genome sequence of Kushneria sp. YCWA18, a halophilic phosphate-solubilizing bacterium isolated from Daqiao saltern in China.</title>
        <authorList>
            <person name="Du G.-X."/>
            <person name="Qu L.-Y."/>
        </authorList>
    </citation>
    <scope>NUCLEOTIDE SEQUENCE [LARGE SCALE GENOMIC DNA]</scope>
    <source>
        <strain evidence="2 3">YCWA18</strain>
    </source>
</reference>
<dbReference type="PANTHER" id="PTHR43364:SF18">
    <property type="entry name" value="OXIDOREDUCTASE"/>
    <property type="match status" value="1"/>
</dbReference>
<evidence type="ECO:0000313" key="2">
    <source>
        <dbReference type="EMBL" id="QEL12518.1"/>
    </source>
</evidence>
<gene>
    <name evidence="2" type="ORF">FY550_16140</name>
</gene>
<dbReference type="PANTHER" id="PTHR43364">
    <property type="entry name" value="NADH-SPECIFIC METHYLGLYOXAL REDUCTASE-RELATED"/>
    <property type="match status" value="1"/>
</dbReference>
<dbReference type="RefSeq" id="WP_070979996.1">
    <property type="nucleotide sequence ID" value="NZ_CP043420.1"/>
</dbReference>
<protein>
    <submittedName>
        <fullName evidence="2">Aldo/keto reductase</fullName>
    </submittedName>
</protein>
<keyword evidence="3" id="KW-1185">Reference proteome</keyword>
<dbReference type="Pfam" id="PF00248">
    <property type="entry name" value="Aldo_ket_red"/>
    <property type="match status" value="1"/>
</dbReference>
<keyword evidence="1" id="KW-0560">Oxidoreductase</keyword>
<proteinExistence type="predicted"/>
<dbReference type="STRING" id="657387.BH688_12340"/>
<dbReference type="SUPFAM" id="SSF51430">
    <property type="entry name" value="NAD(P)-linked oxidoreductase"/>
    <property type="match status" value="1"/>
</dbReference>
<accession>A0A1S1NWZ8</accession>
<dbReference type="CDD" id="cd19091">
    <property type="entry name" value="AKR_PsAKR"/>
    <property type="match status" value="1"/>
</dbReference>
<dbReference type="OrthoDB" id="9772407at2"/>
<dbReference type="InterPro" id="IPR020471">
    <property type="entry name" value="AKR"/>
</dbReference>
<dbReference type="GO" id="GO:0016491">
    <property type="term" value="F:oxidoreductase activity"/>
    <property type="evidence" value="ECO:0007669"/>
    <property type="project" value="UniProtKB-KW"/>
</dbReference>
<organism evidence="2 3">
    <name type="scientific">Kushneria phosphatilytica</name>
    <dbReference type="NCBI Taxonomy" id="657387"/>
    <lineage>
        <taxon>Bacteria</taxon>
        <taxon>Pseudomonadati</taxon>
        <taxon>Pseudomonadota</taxon>
        <taxon>Gammaproteobacteria</taxon>
        <taxon>Oceanospirillales</taxon>
        <taxon>Halomonadaceae</taxon>
        <taxon>Kushneria</taxon>
    </lineage>
</organism>